<dbReference type="PANTHER" id="PTHR40465:SF1">
    <property type="entry name" value="DUF6534 DOMAIN-CONTAINING PROTEIN"/>
    <property type="match status" value="1"/>
</dbReference>
<name>A0A2S5B7Q4_9BASI</name>
<keyword evidence="1" id="KW-0472">Membrane</keyword>
<dbReference type="Proteomes" id="UP000237144">
    <property type="component" value="Unassembled WGS sequence"/>
</dbReference>
<feature type="transmembrane region" description="Helical" evidence="1">
    <location>
        <begin position="6"/>
        <end position="28"/>
    </location>
</feature>
<gene>
    <name evidence="2" type="ORF">BMF94_4223</name>
</gene>
<dbReference type="STRING" id="741276.A0A2S5B7Q4"/>
<dbReference type="OrthoDB" id="2523093at2759"/>
<comment type="caution">
    <text evidence="2">The sequence shown here is derived from an EMBL/GenBank/DDBJ whole genome shotgun (WGS) entry which is preliminary data.</text>
</comment>
<dbReference type="AlphaFoldDB" id="A0A2S5B7Q4"/>
<feature type="transmembrane region" description="Helical" evidence="1">
    <location>
        <begin position="40"/>
        <end position="65"/>
    </location>
</feature>
<reference evidence="2 3" key="1">
    <citation type="journal article" date="2018" name="Front. Microbiol.">
        <title>Prospects for Fungal Bioremediation of Acidic Radioactive Waste Sites: Characterization and Genome Sequence of Rhodotorula taiwanensis MD1149.</title>
        <authorList>
            <person name="Tkavc R."/>
            <person name="Matrosova V.Y."/>
            <person name="Grichenko O.E."/>
            <person name="Gostincar C."/>
            <person name="Volpe R.P."/>
            <person name="Klimenkova P."/>
            <person name="Gaidamakova E.K."/>
            <person name="Zhou C.E."/>
            <person name="Stewart B.J."/>
            <person name="Lyman M.G."/>
            <person name="Malfatti S.A."/>
            <person name="Rubinfeld B."/>
            <person name="Courtot M."/>
            <person name="Singh J."/>
            <person name="Dalgard C.L."/>
            <person name="Hamilton T."/>
            <person name="Frey K.G."/>
            <person name="Gunde-Cimerman N."/>
            <person name="Dugan L."/>
            <person name="Daly M.J."/>
        </authorList>
    </citation>
    <scope>NUCLEOTIDE SEQUENCE [LARGE SCALE GENOMIC DNA]</scope>
    <source>
        <strain evidence="2 3">MD1149</strain>
    </source>
</reference>
<evidence type="ECO:0000313" key="2">
    <source>
        <dbReference type="EMBL" id="POY72814.1"/>
    </source>
</evidence>
<sequence length="328" mass="36293">MSVTSTVGPVLLGSCFSCLTCGVLLSLTARYWAIFSRDEWYVRLAVATGSVYALVDTALNCSWAYRWAVTDYVLPDRLAILPWQLAVYCFSLGVTAFLVQSFYITRLFRLSRRNYLLCGPLAFVIAGCLALSVYMGYYCSSHKDSLPAFDELSHFVTPWMAGALAIDLATFDWSQVPRKIMQTNAPSTLFQLALVILHALYPKSLRFIVIGFCSSKFYLGTFIATCNARDPHGSLSFDETLDTRRLKGLGSSPLPPVHVNVERERRVDGDDLSLATFDTAHGDNSTELATVRPGVGIAGGPKPSLYYPKQFRVDFDNAAAQRPEADKL</sequence>
<keyword evidence="3" id="KW-1185">Reference proteome</keyword>
<accession>A0A2S5B7Q4</accession>
<evidence type="ECO:0000256" key="1">
    <source>
        <dbReference type="SAM" id="Phobius"/>
    </source>
</evidence>
<feature type="transmembrane region" description="Helical" evidence="1">
    <location>
        <begin position="152"/>
        <end position="171"/>
    </location>
</feature>
<organism evidence="2 3">
    <name type="scientific">Rhodotorula taiwanensis</name>
    <dbReference type="NCBI Taxonomy" id="741276"/>
    <lineage>
        <taxon>Eukaryota</taxon>
        <taxon>Fungi</taxon>
        <taxon>Dikarya</taxon>
        <taxon>Basidiomycota</taxon>
        <taxon>Pucciniomycotina</taxon>
        <taxon>Microbotryomycetes</taxon>
        <taxon>Sporidiobolales</taxon>
        <taxon>Sporidiobolaceae</taxon>
        <taxon>Rhodotorula</taxon>
    </lineage>
</organism>
<feature type="transmembrane region" description="Helical" evidence="1">
    <location>
        <begin position="85"/>
        <end position="103"/>
    </location>
</feature>
<proteinExistence type="predicted"/>
<feature type="transmembrane region" description="Helical" evidence="1">
    <location>
        <begin position="115"/>
        <end position="137"/>
    </location>
</feature>
<evidence type="ECO:0000313" key="3">
    <source>
        <dbReference type="Proteomes" id="UP000237144"/>
    </source>
</evidence>
<protein>
    <submittedName>
        <fullName evidence="2">Uncharacterized protein</fullName>
    </submittedName>
</protein>
<dbReference type="PANTHER" id="PTHR40465">
    <property type="entry name" value="CHROMOSOME 1, WHOLE GENOME SHOTGUN SEQUENCE"/>
    <property type="match status" value="1"/>
</dbReference>
<dbReference type="EMBL" id="PJQD01000047">
    <property type="protein sequence ID" value="POY72814.1"/>
    <property type="molecule type" value="Genomic_DNA"/>
</dbReference>
<keyword evidence="1" id="KW-1133">Transmembrane helix</keyword>
<keyword evidence="1" id="KW-0812">Transmembrane</keyword>